<dbReference type="PROSITE" id="PS50893">
    <property type="entry name" value="ABC_TRANSPORTER_2"/>
    <property type="match status" value="1"/>
</dbReference>
<dbReference type="Pfam" id="PF00005">
    <property type="entry name" value="ABC_tran"/>
    <property type="match status" value="1"/>
</dbReference>
<dbReference type="Gene3D" id="3.40.50.300">
    <property type="entry name" value="P-loop containing nucleotide triphosphate hydrolases"/>
    <property type="match status" value="1"/>
</dbReference>
<dbReference type="GO" id="GO:0140359">
    <property type="term" value="F:ABC-type transporter activity"/>
    <property type="evidence" value="ECO:0007669"/>
    <property type="project" value="InterPro"/>
</dbReference>
<protein>
    <submittedName>
        <fullName evidence="8">ATP-binding protein</fullName>
    </submittedName>
</protein>
<dbReference type="CDD" id="cd03220">
    <property type="entry name" value="ABC_KpsT_Wzt"/>
    <property type="match status" value="1"/>
</dbReference>
<comment type="similarity">
    <text evidence="1">Belongs to the ABC transporter superfamily.</text>
</comment>
<sequence length="224" mass="25046">MIILKNITKSYKARFGNRLVLNNISLTINPGEKIGILGRNGAGKSTLLRIIAGTEKSTSGIVQRNMTVSWPMGISGGLQGTLSGIDNVKFICRIYGLEIAEKIKLIEEITELGKYLREPVATYSSGMRTKLALALSVILDFDCYLIDESLSLGDKNFQERYRLELKKKREESAIVLVSHIESQIKELTRTIYVLNKGSIRKFAYPNNAIAFYHGLINENKMELG</sequence>
<dbReference type="EMBL" id="CP015017">
    <property type="protein sequence ID" value="APC00478.1"/>
    <property type="molecule type" value="Genomic_DNA"/>
</dbReference>
<dbReference type="PROSITE" id="PS00211">
    <property type="entry name" value="ABC_TRANSPORTER_1"/>
    <property type="match status" value="1"/>
</dbReference>
<evidence type="ECO:0000256" key="2">
    <source>
        <dbReference type="ARBA" id="ARBA00022448"/>
    </source>
</evidence>
<accession>A0AAC9NHR5</accession>
<dbReference type="PANTHER" id="PTHR46743:SF2">
    <property type="entry name" value="TEICHOIC ACIDS EXPORT ATP-BINDING PROTEIN TAGH"/>
    <property type="match status" value="1"/>
</dbReference>
<evidence type="ECO:0000256" key="6">
    <source>
        <dbReference type="ARBA" id="ARBA00022840"/>
    </source>
</evidence>
<evidence type="ECO:0000256" key="5">
    <source>
        <dbReference type="ARBA" id="ARBA00022741"/>
    </source>
</evidence>
<organism evidence="8 9">
    <name type="scientific">Polynucleobacter asymbioticus</name>
    <dbReference type="NCBI Taxonomy" id="576611"/>
    <lineage>
        <taxon>Bacteria</taxon>
        <taxon>Pseudomonadati</taxon>
        <taxon>Pseudomonadota</taxon>
        <taxon>Betaproteobacteria</taxon>
        <taxon>Burkholderiales</taxon>
        <taxon>Burkholderiaceae</taxon>
        <taxon>Polynucleobacter</taxon>
    </lineage>
</organism>
<dbReference type="InterPro" id="IPR027417">
    <property type="entry name" value="P-loop_NTPase"/>
</dbReference>
<proteinExistence type="inferred from homology"/>
<feature type="domain" description="ABC transporter" evidence="7">
    <location>
        <begin position="2"/>
        <end position="221"/>
    </location>
</feature>
<dbReference type="InterPro" id="IPR003439">
    <property type="entry name" value="ABC_transporter-like_ATP-bd"/>
</dbReference>
<gene>
    <name evidence="8" type="ORF">AOC25_02000</name>
</gene>
<dbReference type="GO" id="GO:0005524">
    <property type="term" value="F:ATP binding"/>
    <property type="evidence" value="ECO:0007669"/>
    <property type="project" value="UniProtKB-KW"/>
</dbReference>
<keyword evidence="5" id="KW-0547">Nucleotide-binding</keyword>
<evidence type="ECO:0000313" key="8">
    <source>
        <dbReference type="EMBL" id="APC00478.1"/>
    </source>
</evidence>
<evidence type="ECO:0000256" key="3">
    <source>
        <dbReference type="ARBA" id="ARBA00022475"/>
    </source>
</evidence>
<keyword evidence="4" id="KW-0997">Cell inner membrane</keyword>
<evidence type="ECO:0000259" key="7">
    <source>
        <dbReference type="PROSITE" id="PS50893"/>
    </source>
</evidence>
<keyword evidence="3" id="KW-1003">Cell membrane</keyword>
<dbReference type="InterPro" id="IPR003593">
    <property type="entry name" value="AAA+_ATPase"/>
</dbReference>
<dbReference type="GO" id="GO:0016887">
    <property type="term" value="F:ATP hydrolysis activity"/>
    <property type="evidence" value="ECO:0007669"/>
    <property type="project" value="InterPro"/>
</dbReference>
<dbReference type="InterPro" id="IPR050683">
    <property type="entry name" value="Bact_Polysacc_Export_ATP-bd"/>
</dbReference>
<evidence type="ECO:0000313" key="9">
    <source>
        <dbReference type="Proteomes" id="UP000182060"/>
    </source>
</evidence>
<evidence type="ECO:0000256" key="1">
    <source>
        <dbReference type="ARBA" id="ARBA00005417"/>
    </source>
</evidence>
<dbReference type="SUPFAM" id="SSF52540">
    <property type="entry name" value="P-loop containing nucleoside triphosphate hydrolases"/>
    <property type="match status" value="1"/>
</dbReference>
<dbReference type="InterPro" id="IPR017871">
    <property type="entry name" value="ABC_transporter-like_CS"/>
</dbReference>
<dbReference type="RefSeq" id="WP_071538705.1">
    <property type="nucleotide sequence ID" value="NZ_CP015016.1"/>
</dbReference>
<dbReference type="AlphaFoldDB" id="A0AAC9NHR5"/>
<evidence type="ECO:0000256" key="4">
    <source>
        <dbReference type="ARBA" id="ARBA00022519"/>
    </source>
</evidence>
<name>A0AAC9NHR5_9BURK</name>
<dbReference type="Proteomes" id="UP000182060">
    <property type="component" value="Chromosome"/>
</dbReference>
<dbReference type="SMART" id="SM00382">
    <property type="entry name" value="AAA"/>
    <property type="match status" value="1"/>
</dbReference>
<keyword evidence="2" id="KW-0813">Transport</keyword>
<dbReference type="InterPro" id="IPR015860">
    <property type="entry name" value="ABC_transpr_TagH-like"/>
</dbReference>
<reference evidence="8" key="1">
    <citation type="journal article" date="2017" name="Appl. Environ. Microbiol.">
        <title>Microdiversification of a pelagic Polynucleobacter species is mainly driven by acquisition of genomic islands from a partially interspecific gene pool.</title>
        <authorList>
            <person name="Hoetzinger M."/>
            <person name="Hahn M.W."/>
            <person name="Jezberova J."/>
            <person name="Schmidt J."/>
            <person name="Koll U."/>
        </authorList>
    </citation>
    <scope>NUCLEOTIDE SEQUENCE</scope>
    <source>
        <strain evidence="8">MWH-RechtKol4</strain>
    </source>
</reference>
<keyword evidence="4" id="KW-0472">Membrane</keyword>
<keyword evidence="6 8" id="KW-0067">ATP-binding</keyword>
<dbReference type="GO" id="GO:0016020">
    <property type="term" value="C:membrane"/>
    <property type="evidence" value="ECO:0007669"/>
    <property type="project" value="InterPro"/>
</dbReference>
<dbReference type="PANTHER" id="PTHR46743">
    <property type="entry name" value="TEICHOIC ACIDS EXPORT ATP-BINDING PROTEIN TAGH"/>
    <property type="match status" value="1"/>
</dbReference>